<dbReference type="PANTHER" id="PTHR46429:SF1">
    <property type="entry name" value="23S RRNA (GUANOSINE-2'-O-)-METHYLTRANSFERASE RLMB"/>
    <property type="match status" value="1"/>
</dbReference>
<feature type="domain" description="RNA 2-O ribose methyltransferase substrate binding" evidence="3">
    <location>
        <begin position="4"/>
        <end position="80"/>
    </location>
</feature>
<dbReference type="SUPFAM" id="SSF75217">
    <property type="entry name" value="alpha/beta knot"/>
    <property type="match status" value="1"/>
</dbReference>
<evidence type="ECO:0000256" key="1">
    <source>
        <dbReference type="ARBA" id="ARBA00022603"/>
    </source>
</evidence>
<dbReference type="GO" id="GO:0003723">
    <property type="term" value="F:RNA binding"/>
    <property type="evidence" value="ECO:0007669"/>
    <property type="project" value="InterPro"/>
</dbReference>
<proteinExistence type="predicted"/>
<dbReference type="InterPro" id="IPR029028">
    <property type="entry name" value="Alpha/beta_knot_MTases"/>
</dbReference>
<name>X0UA11_9ZZZZ</name>
<dbReference type="Gene3D" id="3.30.1330.30">
    <property type="match status" value="1"/>
</dbReference>
<evidence type="ECO:0000259" key="3">
    <source>
        <dbReference type="SMART" id="SM00967"/>
    </source>
</evidence>
<evidence type="ECO:0000256" key="2">
    <source>
        <dbReference type="ARBA" id="ARBA00022679"/>
    </source>
</evidence>
<comment type="caution">
    <text evidence="4">The sequence shown here is derived from an EMBL/GenBank/DDBJ whole genome shotgun (WGS) entry which is preliminary data.</text>
</comment>
<organism evidence="4">
    <name type="scientific">marine sediment metagenome</name>
    <dbReference type="NCBI Taxonomy" id="412755"/>
    <lineage>
        <taxon>unclassified sequences</taxon>
        <taxon>metagenomes</taxon>
        <taxon>ecological metagenomes</taxon>
    </lineage>
</organism>
<keyword evidence="2" id="KW-0808">Transferase</keyword>
<dbReference type="Pfam" id="PF08032">
    <property type="entry name" value="SpoU_sub_bind"/>
    <property type="match status" value="1"/>
</dbReference>
<dbReference type="InterPro" id="IPR004441">
    <property type="entry name" value="rRNA_MeTrfase_TrmH"/>
</dbReference>
<dbReference type="Gene3D" id="3.40.1280.10">
    <property type="match status" value="1"/>
</dbReference>
<reference evidence="4" key="1">
    <citation type="journal article" date="2014" name="Front. Microbiol.">
        <title>High frequency of phylogenetically diverse reductive dehalogenase-homologous genes in deep subseafloor sedimentary metagenomes.</title>
        <authorList>
            <person name="Kawai M."/>
            <person name="Futagami T."/>
            <person name="Toyoda A."/>
            <person name="Takaki Y."/>
            <person name="Nishi S."/>
            <person name="Hori S."/>
            <person name="Arai W."/>
            <person name="Tsubouchi T."/>
            <person name="Morono Y."/>
            <person name="Uchiyama I."/>
            <person name="Ito T."/>
            <person name="Fujiyama A."/>
            <person name="Inagaki F."/>
            <person name="Takami H."/>
        </authorList>
    </citation>
    <scope>NUCLEOTIDE SEQUENCE</scope>
    <source>
        <strain evidence="4">Expedition CK06-06</strain>
    </source>
</reference>
<dbReference type="Pfam" id="PF00588">
    <property type="entry name" value="SpoU_methylase"/>
    <property type="match status" value="1"/>
</dbReference>
<dbReference type="GO" id="GO:0008173">
    <property type="term" value="F:RNA methyltransferase activity"/>
    <property type="evidence" value="ECO:0007669"/>
    <property type="project" value="InterPro"/>
</dbReference>
<dbReference type="SUPFAM" id="SSF55315">
    <property type="entry name" value="L30e-like"/>
    <property type="match status" value="1"/>
</dbReference>
<dbReference type="AlphaFoldDB" id="X0UA11"/>
<dbReference type="GO" id="GO:0032259">
    <property type="term" value="P:methylation"/>
    <property type="evidence" value="ECO:0007669"/>
    <property type="project" value="UniProtKB-KW"/>
</dbReference>
<dbReference type="EMBL" id="BARS01018688">
    <property type="protein sequence ID" value="GAF97192.1"/>
    <property type="molecule type" value="Genomic_DNA"/>
</dbReference>
<protein>
    <recommendedName>
        <fullName evidence="3">RNA 2-O ribose methyltransferase substrate binding domain-containing protein</fullName>
    </recommendedName>
</protein>
<evidence type="ECO:0000313" key="4">
    <source>
        <dbReference type="EMBL" id="GAF97192.1"/>
    </source>
</evidence>
<gene>
    <name evidence="4" type="ORF">S01H1_30374</name>
</gene>
<dbReference type="SMART" id="SM00967">
    <property type="entry name" value="SpoU_sub_bind"/>
    <property type="match status" value="1"/>
</dbReference>
<dbReference type="InterPro" id="IPR029026">
    <property type="entry name" value="tRNA_m1G_MTases_N"/>
</dbReference>
<dbReference type="GO" id="GO:0005829">
    <property type="term" value="C:cytosol"/>
    <property type="evidence" value="ECO:0007669"/>
    <property type="project" value="TreeGrafter"/>
</dbReference>
<dbReference type="InterPro" id="IPR001537">
    <property type="entry name" value="SpoU_MeTrfase"/>
</dbReference>
<dbReference type="InterPro" id="IPR029064">
    <property type="entry name" value="Ribosomal_eL30-like_sf"/>
</dbReference>
<dbReference type="InterPro" id="IPR013123">
    <property type="entry name" value="SpoU_subst-bd"/>
</dbReference>
<sequence length="184" mass="20078">MREILYGRNAVRESLRAGRRKPYKVMLAEGIRQTDVVGQIVFLAEQAGVPVSRTERRNLDRLGNVHHQGVALETSGYPYSALNDILALAQSRADPPLLLLLDLLQDPQNVGSLLRTAEAVGVHGMVIQRRRAVGITPAVVHASAGAVEHLLVAQVTNLVDTIGRLKARDVWVAGLEALRDAQPY</sequence>
<accession>X0UA11</accession>
<dbReference type="GO" id="GO:0006396">
    <property type="term" value="P:RNA processing"/>
    <property type="evidence" value="ECO:0007669"/>
    <property type="project" value="InterPro"/>
</dbReference>
<dbReference type="PANTHER" id="PTHR46429">
    <property type="entry name" value="23S RRNA (GUANOSINE-2'-O-)-METHYLTRANSFERASE RLMB"/>
    <property type="match status" value="1"/>
</dbReference>
<feature type="non-terminal residue" evidence="4">
    <location>
        <position position="184"/>
    </location>
</feature>
<keyword evidence="1" id="KW-0489">Methyltransferase</keyword>